<dbReference type="Gene3D" id="1.10.8.350">
    <property type="entry name" value="Bacterial muramidase"/>
    <property type="match status" value="1"/>
</dbReference>
<evidence type="ECO:0000313" key="5">
    <source>
        <dbReference type="Proteomes" id="UP001162030"/>
    </source>
</evidence>
<reference evidence="4 5" key="1">
    <citation type="submission" date="2023-03" db="EMBL/GenBank/DDBJ databases">
        <authorList>
            <person name="Pearce D."/>
        </authorList>
    </citation>
    <scope>NUCLEOTIDE SEQUENCE [LARGE SCALE GENOMIC DNA]</scope>
    <source>
        <strain evidence="4">Msz</strain>
    </source>
</reference>
<accession>A0ABN8X5S5</accession>
<evidence type="ECO:0000256" key="1">
    <source>
        <dbReference type="SAM" id="MobiDB-lite"/>
    </source>
</evidence>
<dbReference type="NCBIfam" id="TIGR02282">
    <property type="entry name" value="MltB"/>
    <property type="match status" value="1"/>
</dbReference>
<evidence type="ECO:0000256" key="2">
    <source>
        <dbReference type="SAM" id="SignalP"/>
    </source>
</evidence>
<feature type="compositionally biased region" description="Polar residues" evidence="1">
    <location>
        <begin position="58"/>
        <end position="67"/>
    </location>
</feature>
<dbReference type="RefSeq" id="WP_084162332.1">
    <property type="nucleotide sequence ID" value="NZ_OX458333.1"/>
</dbReference>
<feature type="domain" description="Transglycosylase SLT" evidence="3">
    <location>
        <begin position="88"/>
        <end position="381"/>
    </location>
</feature>
<dbReference type="GO" id="GO:0016829">
    <property type="term" value="F:lyase activity"/>
    <property type="evidence" value="ECO:0007669"/>
    <property type="project" value="UniProtKB-KW"/>
</dbReference>
<dbReference type="EMBL" id="OX458333">
    <property type="protein sequence ID" value="CAI8839801.1"/>
    <property type="molecule type" value="Genomic_DNA"/>
</dbReference>
<sequence length="395" mass="43670">MNMKLKPMVLLVLAALLVAGCATRAPAKPSKKIGKTTVAPPARTARSAASLTPRKTVRSQSPAAKSSLNRDAKGVHSAVTGDYAGYPALRQFIEHMVSRHGFSREYLTRVFSQAKRKQWTLDYLSKESGTAGPPRPGAWTRYRSKFLTEKHISGGVSFWRRYASVLERASTLYGVPPEYIVGIMGVETFYGANVGNHRVIDALTTLAFDYPRRSDYFKSELEKFLLMTRDEGIDPSYPVGSYAGAMGLGQFMPSSFLQWAVDFDGDGRRDLWNPVDAIGSVANYFAAHGWQPGEPVVTAARGSAAARNLESGFDTRYSLAALTNYGIQPVADSLSRDATVRLLRLSTDSGDEYWLGHQNFYVITRYNHSTHYAMAVHQLAQAIKRRYFESVASLP</sequence>
<feature type="region of interest" description="Disordered" evidence="1">
    <location>
        <begin position="27"/>
        <end position="73"/>
    </location>
</feature>
<keyword evidence="5" id="KW-1185">Reference proteome</keyword>
<dbReference type="InterPro" id="IPR011757">
    <property type="entry name" value="Lytic_transglycosylase_MltB"/>
</dbReference>
<evidence type="ECO:0000313" key="4">
    <source>
        <dbReference type="EMBL" id="CAI8839801.1"/>
    </source>
</evidence>
<dbReference type="InterPro" id="IPR023346">
    <property type="entry name" value="Lysozyme-like_dom_sf"/>
</dbReference>
<dbReference type="SUPFAM" id="SSF53955">
    <property type="entry name" value="Lysozyme-like"/>
    <property type="match status" value="1"/>
</dbReference>
<protein>
    <submittedName>
        <fullName evidence="4">Membrane-bound lytic murein transglycosylase B</fullName>
        <ecNumber evidence="4">4.2.2.-</ecNumber>
    </submittedName>
</protein>
<feature type="chain" id="PRO_5047163629" evidence="2">
    <location>
        <begin position="28"/>
        <end position="395"/>
    </location>
</feature>
<name>A0ABN8X5S5_9GAMM</name>
<dbReference type="PANTHER" id="PTHR30163">
    <property type="entry name" value="MEMBRANE-BOUND LYTIC MUREIN TRANSGLYCOSYLASE B"/>
    <property type="match status" value="1"/>
</dbReference>
<dbReference type="Proteomes" id="UP001162030">
    <property type="component" value="Chromosome"/>
</dbReference>
<dbReference type="CDD" id="cd13399">
    <property type="entry name" value="Slt35-like"/>
    <property type="match status" value="1"/>
</dbReference>
<dbReference type="PANTHER" id="PTHR30163:SF9">
    <property type="entry name" value="MEMBRANE-BOUND LYTIC MUREIN TRANSGLYCOSYLASE B"/>
    <property type="match status" value="1"/>
</dbReference>
<evidence type="ECO:0000259" key="3">
    <source>
        <dbReference type="Pfam" id="PF13406"/>
    </source>
</evidence>
<dbReference type="InterPro" id="IPR031304">
    <property type="entry name" value="SLT_2"/>
</dbReference>
<dbReference type="InterPro" id="IPR043426">
    <property type="entry name" value="MltB-like"/>
</dbReference>
<keyword evidence="4" id="KW-0456">Lyase</keyword>
<dbReference type="NCBIfam" id="NF008029">
    <property type="entry name" value="PRK10760.1"/>
    <property type="match status" value="1"/>
</dbReference>
<feature type="compositionally biased region" description="Low complexity" evidence="1">
    <location>
        <begin position="36"/>
        <end position="54"/>
    </location>
</feature>
<gene>
    <name evidence="4" type="ORF">MSZNOR_2306</name>
</gene>
<proteinExistence type="predicted"/>
<dbReference type="Pfam" id="PF13406">
    <property type="entry name" value="SLT_2"/>
    <property type="match status" value="1"/>
</dbReference>
<feature type="signal peptide" evidence="2">
    <location>
        <begin position="1"/>
        <end position="27"/>
    </location>
</feature>
<dbReference type="Gene3D" id="1.10.530.10">
    <property type="match status" value="1"/>
</dbReference>
<dbReference type="EC" id="4.2.2.-" evidence="4"/>
<dbReference type="PROSITE" id="PS51257">
    <property type="entry name" value="PROKAR_LIPOPROTEIN"/>
    <property type="match status" value="1"/>
</dbReference>
<keyword evidence="2" id="KW-0732">Signal</keyword>
<organism evidence="4 5">
    <name type="scientific">Methylocaldum szegediense</name>
    <dbReference type="NCBI Taxonomy" id="73780"/>
    <lineage>
        <taxon>Bacteria</taxon>
        <taxon>Pseudomonadati</taxon>
        <taxon>Pseudomonadota</taxon>
        <taxon>Gammaproteobacteria</taxon>
        <taxon>Methylococcales</taxon>
        <taxon>Methylococcaceae</taxon>
        <taxon>Methylocaldum</taxon>
    </lineage>
</organism>